<accession>A0A0B2UXE8</accession>
<evidence type="ECO:0000313" key="2">
    <source>
        <dbReference type="Proteomes" id="UP000031036"/>
    </source>
</evidence>
<keyword evidence="2" id="KW-1185">Reference proteome</keyword>
<name>A0A0B2UXE8_TOXCA</name>
<comment type="caution">
    <text evidence="1">The sequence shown here is derived from an EMBL/GenBank/DDBJ whole genome shotgun (WGS) entry which is preliminary data.</text>
</comment>
<sequence>ATGLSYPQCILFKHSIALGIVPNAWKTAIVIPLPKKPDLSLSLKQRMTKLETVFMENRRQIREDYTNFAS</sequence>
<dbReference type="EMBL" id="JPKZ01002633">
    <property type="protein sequence ID" value="KHN75716.1"/>
    <property type="molecule type" value="Genomic_DNA"/>
</dbReference>
<gene>
    <name evidence="1" type="ORF">Tcan_05610</name>
</gene>
<proteinExistence type="predicted"/>
<dbReference type="AlphaFoldDB" id="A0A0B2UXE8"/>
<reference evidence="1 2" key="1">
    <citation type="submission" date="2014-11" db="EMBL/GenBank/DDBJ databases">
        <title>Genetic blueprint of the zoonotic pathogen Toxocara canis.</title>
        <authorList>
            <person name="Zhu X.-Q."/>
            <person name="Korhonen P.K."/>
            <person name="Cai H."/>
            <person name="Young N.D."/>
            <person name="Nejsum P."/>
            <person name="von Samson-Himmelstjerna G."/>
            <person name="Boag P.R."/>
            <person name="Tan P."/>
            <person name="Li Q."/>
            <person name="Min J."/>
            <person name="Yang Y."/>
            <person name="Wang X."/>
            <person name="Fang X."/>
            <person name="Hall R.S."/>
            <person name="Hofmann A."/>
            <person name="Sternberg P.W."/>
            <person name="Jex A.R."/>
            <person name="Gasser R.B."/>
        </authorList>
    </citation>
    <scope>NUCLEOTIDE SEQUENCE [LARGE SCALE GENOMIC DNA]</scope>
    <source>
        <strain evidence="1">PN_DK_2014</strain>
    </source>
</reference>
<dbReference type="Proteomes" id="UP000031036">
    <property type="component" value="Unassembled WGS sequence"/>
</dbReference>
<organism evidence="1 2">
    <name type="scientific">Toxocara canis</name>
    <name type="common">Canine roundworm</name>
    <dbReference type="NCBI Taxonomy" id="6265"/>
    <lineage>
        <taxon>Eukaryota</taxon>
        <taxon>Metazoa</taxon>
        <taxon>Ecdysozoa</taxon>
        <taxon>Nematoda</taxon>
        <taxon>Chromadorea</taxon>
        <taxon>Rhabditida</taxon>
        <taxon>Spirurina</taxon>
        <taxon>Ascaridomorpha</taxon>
        <taxon>Ascaridoidea</taxon>
        <taxon>Toxocaridae</taxon>
        <taxon>Toxocara</taxon>
    </lineage>
</organism>
<protein>
    <submittedName>
        <fullName evidence="1">Uncharacterized protein</fullName>
    </submittedName>
</protein>
<evidence type="ECO:0000313" key="1">
    <source>
        <dbReference type="EMBL" id="KHN75716.1"/>
    </source>
</evidence>
<feature type="non-terminal residue" evidence="1">
    <location>
        <position position="1"/>
    </location>
</feature>